<evidence type="ECO:0000256" key="7">
    <source>
        <dbReference type="SAM" id="Phobius"/>
    </source>
</evidence>
<evidence type="ECO:0000256" key="5">
    <source>
        <dbReference type="ARBA" id="ARBA00022729"/>
    </source>
</evidence>
<evidence type="ECO:0000313" key="9">
    <source>
        <dbReference type="Proteomes" id="UP001154282"/>
    </source>
</evidence>
<keyword evidence="3 6" id="KW-0713">Self-incompatibility</keyword>
<gene>
    <name evidence="8" type="ORF">LITE_LOCUS9216</name>
</gene>
<keyword evidence="7" id="KW-0812">Transmembrane</keyword>
<comment type="similarity">
    <text evidence="2 6">Belongs to the plant self-incompatibility (S1) protein family.</text>
</comment>
<keyword evidence="9" id="KW-1185">Reference proteome</keyword>
<name>A0AAV0IGH0_9ROSI</name>
<dbReference type="EMBL" id="CAMGYJ010000003">
    <property type="protein sequence ID" value="CAI0396629.1"/>
    <property type="molecule type" value="Genomic_DNA"/>
</dbReference>
<dbReference type="Proteomes" id="UP001154282">
    <property type="component" value="Unassembled WGS sequence"/>
</dbReference>
<evidence type="ECO:0000256" key="3">
    <source>
        <dbReference type="ARBA" id="ARBA00022471"/>
    </source>
</evidence>
<organism evidence="8 9">
    <name type="scientific">Linum tenue</name>
    <dbReference type="NCBI Taxonomy" id="586396"/>
    <lineage>
        <taxon>Eukaryota</taxon>
        <taxon>Viridiplantae</taxon>
        <taxon>Streptophyta</taxon>
        <taxon>Embryophyta</taxon>
        <taxon>Tracheophyta</taxon>
        <taxon>Spermatophyta</taxon>
        <taxon>Magnoliopsida</taxon>
        <taxon>eudicotyledons</taxon>
        <taxon>Gunneridae</taxon>
        <taxon>Pentapetalae</taxon>
        <taxon>rosids</taxon>
        <taxon>fabids</taxon>
        <taxon>Malpighiales</taxon>
        <taxon>Linaceae</taxon>
        <taxon>Linum</taxon>
    </lineage>
</organism>
<comment type="subcellular location">
    <subcellularLocation>
        <location evidence="1 6">Secreted</location>
    </subcellularLocation>
</comment>
<evidence type="ECO:0000256" key="4">
    <source>
        <dbReference type="ARBA" id="ARBA00022525"/>
    </source>
</evidence>
<feature type="transmembrane region" description="Helical" evidence="7">
    <location>
        <begin position="12"/>
        <end position="29"/>
    </location>
</feature>
<reference evidence="8" key="1">
    <citation type="submission" date="2022-08" db="EMBL/GenBank/DDBJ databases">
        <authorList>
            <person name="Gutierrez-Valencia J."/>
        </authorList>
    </citation>
    <scope>NUCLEOTIDE SEQUENCE</scope>
</reference>
<dbReference type="InterPro" id="IPR010264">
    <property type="entry name" value="Self-incomp_S1"/>
</dbReference>
<proteinExistence type="inferred from homology"/>
<dbReference type="Pfam" id="PF05938">
    <property type="entry name" value="Self-incomp_S1"/>
    <property type="match status" value="2"/>
</dbReference>
<keyword evidence="7" id="KW-1133">Transmembrane helix</keyword>
<sequence length="251" mass="28258">MTSRKQEQQVTITVMIIAFVIIMARRPLVSDARIVKITNRISSNNKALIVHCASADDDLNGRAVSSGDVYTWSFGDNYLFPQTLFWCDIALEDGRLSFVAYHEQKPDGYTMTLATTAIMMIIAVVLMARSLIMISDARIINIKNKIGSKKALIVHCEYVDGDLGALAVSSSDVYRWEFEGDFRQWPPAVFWCHLALGDGRLSFLAYIEQQCAAGDAVMRYDVNETGLYGLELYNTYKGYVLLRAWSRVQLP</sequence>
<evidence type="ECO:0000256" key="2">
    <source>
        <dbReference type="ARBA" id="ARBA00005581"/>
    </source>
</evidence>
<accession>A0AAV0IGH0</accession>
<dbReference type="PANTHER" id="PTHR31232:SF18">
    <property type="entry name" value="S-PROTEIN HOMOLOG"/>
    <property type="match status" value="1"/>
</dbReference>
<feature type="transmembrane region" description="Helical" evidence="7">
    <location>
        <begin position="108"/>
        <end position="128"/>
    </location>
</feature>
<protein>
    <recommendedName>
        <fullName evidence="6">S-protein homolog</fullName>
    </recommendedName>
</protein>
<evidence type="ECO:0000313" key="8">
    <source>
        <dbReference type="EMBL" id="CAI0396629.1"/>
    </source>
</evidence>
<dbReference type="PANTHER" id="PTHR31232">
    <property type="match status" value="1"/>
</dbReference>
<comment type="caution">
    <text evidence="8">The sequence shown here is derived from an EMBL/GenBank/DDBJ whole genome shotgun (WGS) entry which is preliminary data.</text>
</comment>
<evidence type="ECO:0000256" key="6">
    <source>
        <dbReference type="RuleBase" id="RU367044"/>
    </source>
</evidence>
<keyword evidence="7" id="KW-0472">Membrane</keyword>
<dbReference type="GO" id="GO:0005576">
    <property type="term" value="C:extracellular region"/>
    <property type="evidence" value="ECO:0007669"/>
    <property type="project" value="UniProtKB-SubCell"/>
</dbReference>
<dbReference type="AlphaFoldDB" id="A0AAV0IGH0"/>
<evidence type="ECO:0000256" key="1">
    <source>
        <dbReference type="ARBA" id="ARBA00004613"/>
    </source>
</evidence>
<keyword evidence="4 6" id="KW-0964">Secreted</keyword>
<keyword evidence="5" id="KW-0732">Signal</keyword>
<dbReference type="GO" id="GO:0060320">
    <property type="term" value="P:rejection of self pollen"/>
    <property type="evidence" value="ECO:0007669"/>
    <property type="project" value="UniProtKB-KW"/>
</dbReference>